<reference evidence="2 3" key="1">
    <citation type="submission" date="2019-01" db="EMBL/GenBank/DDBJ databases">
        <title>PMF-metabolizing Aryl O-demethylase.</title>
        <authorList>
            <person name="Kim M."/>
        </authorList>
    </citation>
    <scope>NUCLEOTIDE SEQUENCE [LARGE SCALE GENOMIC DNA]</scope>
    <source>
        <strain evidence="2 3">PMF1</strain>
    </source>
</reference>
<protein>
    <submittedName>
        <fullName evidence="2">Guanylate kinase</fullName>
        <ecNumber evidence="2">2.7.4.8</ecNumber>
    </submittedName>
</protein>
<sequence>MVLNRDFLCRKEQTVNSKGKIFYLLGKSASGKDTVYDRLLQDASLCLKPVVIYTTRPIRTGETDGVTYHFRNIPFYKQCENDIHLIESRVYETMLGPWYYFTIDDGQIDLEKSSYLMIGTLESYEKMLRYYGSGNMVPLYLEISGAERLQRALDREKMQREPHVDEICRRYLADEKDFSESNLTALGIKVRFTNENLEKCVEEIKAYCSQFLRGV</sequence>
<dbReference type="InterPro" id="IPR008144">
    <property type="entry name" value="Guanylate_kin-like_dom"/>
</dbReference>
<accession>A0A4P6M7L5</accession>
<dbReference type="InterPro" id="IPR008145">
    <property type="entry name" value="GK/Ca_channel_bsu"/>
</dbReference>
<dbReference type="PROSITE" id="PS50052">
    <property type="entry name" value="GUANYLATE_KINASE_2"/>
    <property type="match status" value="1"/>
</dbReference>
<keyword evidence="2" id="KW-0418">Kinase</keyword>
<dbReference type="KEGG" id="bpro:PMF13cell1_05120"/>
<feature type="domain" description="Guanylate kinase-like" evidence="1">
    <location>
        <begin position="19"/>
        <end position="209"/>
    </location>
</feature>
<dbReference type="AlphaFoldDB" id="A0A4P6M7L5"/>
<dbReference type="Pfam" id="PF00625">
    <property type="entry name" value="Guanylate_kin"/>
    <property type="match status" value="1"/>
</dbReference>
<gene>
    <name evidence="2" type="primary">gmk_3</name>
    <name evidence="2" type="ORF">PMF13cell1_05120</name>
</gene>
<dbReference type="EC" id="2.7.4.8" evidence="2"/>
<name>A0A4P6M7L5_9FIRM</name>
<dbReference type="EMBL" id="CP035945">
    <property type="protein sequence ID" value="QBE99543.1"/>
    <property type="molecule type" value="Genomic_DNA"/>
</dbReference>
<evidence type="ECO:0000313" key="2">
    <source>
        <dbReference type="EMBL" id="QBE99543.1"/>
    </source>
</evidence>
<dbReference type="Gene3D" id="3.40.50.300">
    <property type="entry name" value="P-loop containing nucleotide triphosphate hydrolases"/>
    <property type="match status" value="1"/>
</dbReference>
<dbReference type="Proteomes" id="UP000289794">
    <property type="component" value="Chromosome"/>
</dbReference>
<dbReference type="InterPro" id="IPR027417">
    <property type="entry name" value="P-loop_NTPase"/>
</dbReference>
<keyword evidence="2" id="KW-0808">Transferase</keyword>
<evidence type="ECO:0000259" key="1">
    <source>
        <dbReference type="PROSITE" id="PS50052"/>
    </source>
</evidence>
<proteinExistence type="predicted"/>
<evidence type="ECO:0000313" key="3">
    <source>
        <dbReference type="Proteomes" id="UP000289794"/>
    </source>
</evidence>
<dbReference type="GO" id="GO:0004385">
    <property type="term" value="F:GMP kinase activity"/>
    <property type="evidence" value="ECO:0007669"/>
    <property type="project" value="UniProtKB-EC"/>
</dbReference>
<dbReference type="SUPFAM" id="SSF52540">
    <property type="entry name" value="P-loop containing nucleoside triphosphate hydrolases"/>
    <property type="match status" value="1"/>
</dbReference>
<organism evidence="2 3">
    <name type="scientific">Blautia producta</name>
    <dbReference type="NCBI Taxonomy" id="33035"/>
    <lineage>
        <taxon>Bacteria</taxon>
        <taxon>Bacillati</taxon>
        <taxon>Bacillota</taxon>
        <taxon>Clostridia</taxon>
        <taxon>Lachnospirales</taxon>
        <taxon>Lachnospiraceae</taxon>
        <taxon>Blautia</taxon>
    </lineage>
</organism>